<dbReference type="STRING" id="592010.GCWU000182_000031"/>
<sequence length="103" mass="11671">MTQFEYPLNPDWTTEEIITVIDFLSAVESVYQGGVKLNSLWPRYQSFKQIVTSIGEEKRLDRAFQSASGYSIYQVVQQMKSLKDSSADNPVVRINIGGSNGRF</sequence>
<gene>
    <name evidence="1" type="ORF">GCWU000182_000031</name>
</gene>
<dbReference type="AlphaFoldDB" id="W1Q514"/>
<dbReference type="Pfam" id="PF05256">
    <property type="entry name" value="UPF0223"/>
    <property type="match status" value="1"/>
</dbReference>
<evidence type="ECO:0000313" key="1">
    <source>
        <dbReference type="EMBL" id="ESK66345.1"/>
    </source>
</evidence>
<dbReference type="SUPFAM" id="SSF158504">
    <property type="entry name" value="BH2638-like"/>
    <property type="match status" value="1"/>
</dbReference>
<dbReference type="InterPro" id="IPR007920">
    <property type="entry name" value="UPF0223"/>
</dbReference>
<dbReference type="Gene3D" id="1.10.220.80">
    <property type="entry name" value="BH2638-like"/>
    <property type="match status" value="1"/>
</dbReference>
<proteinExistence type="predicted"/>
<name>W1Q514_ABIDE</name>
<dbReference type="InterPro" id="IPR023324">
    <property type="entry name" value="BH2638-like_sf"/>
</dbReference>
<keyword evidence="2" id="KW-1185">Reference proteome</keyword>
<protein>
    <submittedName>
        <fullName evidence="1">Uncharacterized protein</fullName>
    </submittedName>
</protein>
<dbReference type="Proteomes" id="UP000019050">
    <property type="component" value="Unassembled WGS sequence"/>
</dbReference>
<organism evidence="1 2">
    <name type="scientific">Abiotrophia defectiva ATCC 49176</name>
    <dbReference type="NCBI Taxonomy" id="592010"/>
    <lineage>
        <taxon>Bacteria</taxon>
        <taxon>Bacillati</taxon>
        <taxon>Bacillota</taxon>
        <taxon>Bacilli</taxon>
        <taxon>Lactobacillales</taxon>
        <taxon>Aerococcaceae</taxon>
        <taxon>Abiotrophia</taxon>
    </lineage>
</organism>
<reference evidence="1" key="1">
    <citation type="submission" date="2013-06" db="EMBL/GenBank/DDBJ databases">
        <authorList>
            <person name="Weinstock G."/>
            <person name="Sodergren E."/>
            <person name="Clifton S."/>
            <person name="Fulton L."/>
            <person name="Fulton B."/>
            <person name="Courtney L."/>
            <person name="Fronick C."/>
            <person name="Harrison M."/>
            <person name="Strong C."/>
            <person name="Farmer C."/>
            <person name="Delahaunty K."/>
            <person name="Markovic C."/>
            <person name="Hall O."/>
            <person name="Minx P."/>
            <person name="Tomlinson C."/>
            <person name="Mitreva M."/>
            <person name="Nelson J."/>
            <person name="Hou S."/>
            <person name="Wollam A."/>
            <person name="Pepin K.H."/>
            <person name="Johnson M."/>
            <person name="Bhonagiri V."/>
            <person name="Nash W.E."/>
            <person name="Warren W."/>
            <person name="Chinwalla A."/>
            <person name="Mardis E.R."/>
            <person name="Wilson R.K."/>
        </authorList>
    </citation>
    <scope>NUCLEOTIDE SEQUENCE [LARGE SCALE GENOMIC DNA]</scope>
    <source>
        <strain evidence="1">ATCC 49176</strain>
    </source>
</reference>
<dbReference type="HOGENOM" id="CLU_166693_0_0_9"/>
<dbReference type="EMBL" id="ACIN03000001">
    <property type="protein sequence ID" value="ESK66345.1"/>
    <property type="molecule type" value="Genomic_DNA"/>
</dbReference>
<dbReference type="RefSeq" id="WP_023390693.1">
    <property type="nucleotide sequence ID" value="NZ_KI535340.1"/>
</dbReference>
<comment type="caution">
    <text evidence="1">The sequence shown here is derived from an EMBL/GenBank/DDBJ whole genome shotgun (WGS) entry which is preliminary data.</text>
</comment>
<dbReference type="NCBIfam" id="NF003353">
    <property type="entry name" value="PRK04387.1"/>
    <property type="match status" value="1"/>
</dbReference>
<dbReference type="GeneID" id="84818088"/>
<evidence type="ECO:0000313" key="2">
    <source>
        <dbReference type="Proteomes" id="UP000019050"/>
    </source>
</evidence>
<dbReference type="eggNOG" id="COG4476">
    <property type="taxonomic scope" value="Bacteria"/>
</dbReference>
<dbReference type="OrthoDB" id="1649074at2"/>
<accession>W1Q514</accession>